<feature type="repeat" description="NHL" evidence="6">
    <location>
        <begin position="139"/>
        <end position="178"/>
    </location>
</feature>
<sequence>MCLISSDKKSVKEIIVKSTTFLASFLGVVFLINSSCPSAEKYGVVTDWAGHSKLNFAYGIAVDGNEAIYAIDKNDACVKKFNRKGVLLAVWGTPGSGTGQFTNPRDLTVDSAGNVYVADTENNRIQKFSGDGTFLLEWGGLGSTDGKLYMPIGISVGPGDIVYVADSFNHRIQKFDSNGFFLGKWSHSSGASWIPYGIEADGYGNVYVCSPSINQVVRFDTSGTEITEWGSSGTGNGEFQSPYAVSVDGYGRVYVADTSNNRIQVFLSDGIFISKFGSFGAADNQFSLPYGMAVDKDGAIIVSDAGHDLIKIFNSQFVFQYKFGNAGVSFGTFNQPRGMARDSAGNIYVVDTQNDRVQKFNSDGLFLTQWTVEYSSSTGIPLDIAVDAVNNVYVCDRILAKVLVYDSDGNYIDMINTSGVVSNIESVGYDPAGYIYVGGSTHLAKYDSSSLSSPVDLIPVGFSVKGIAVNSEGVVYMSDTSGGNVYTYSSVGGVSLFAEVNAPIGVAVDMADMVYVVDSSNGQIVIFDSLGNTVSHIAPDDKGLSPIDCVVGADGDVYVSDVYNHRVVMYRYIQSSVVTSGYEGNSAQFSAQVTSSDYEDISGYAWDFGDGSAIASAGLTAEHIYAMPGQYTVFFHVIGKDGQVDTASSVMNITSPAPVAVPGGPYFGIPSSPVVFNGAGSFDPAGRTITGYSWDMGDTASETGAAPSHTYTSLDTYTVQLQVKNDLNLSSLWMSTSVMIMDALLDLDNDGIPNGWEIAHGLRPDQSDDERDSDNDGLGNVSEYGSGTDPVDSDTDNDGMGDGWEVTHMINPLSDDSAGDPDCDGVSNYWESVYFSNPYKADTDNDGVDDYSEITAGTDPADPNSYLAVTMFEIFLEYLNCTVPLLAWSSEPGVVYTIWVKSASIGPDYVVLEDDYVSKGFETIYPDQGGGPNNVPHPLLETDSRMYKVTVKTP</sequence>
<protein>
    <submittedName>
        <fullName evidence="9">PKD domain-containing protein</fullName>
    </submittedName>
</protein>
<dbReference type="Gene3D" id="2.60.40.10">
    <property type="entry name" value="Immunoglobulins"/>
    <property type="match status" value="2"/>
</dbReference>
<dbReference type="InterPro" id="IPR022409">
    <property type="entry name" value="PKD/Chitinase_dom"/>
</dbReference>
<keyword evidence="3" id="KW-0732">Signal</keyword>
<dbReference type="Pfam" id="PF18884">
    <property type="entry name" value="TSP3_bac"/>
    <property type="match status" value="3"/>
</dbReference>
<reference evidence="9 10" key="1">
    <citation type="journal article" date="2017" name="ISME J.">
        <title>Energy and carbon metabolisms in a deep terrestrial subsurface fluid microbial community.</title>
        <authorList>
            <person name="Momper L."/>
            <person name="Jungbluth S.P."/>
            <person name="Lee M.D."/>
            <person name="Amend J.P."/>
        </authorList>
    </citation>
    <scope>NUCLEOTIDE SEQUENCE [LARGE SCALE GENOMIC DNA]</scope>
    <source>
        <strain evidence="9">SURF_26</strain>
    </source>
</reference>
<evidence type="ECO:0000259" key="8">
    <source>
        <dbReference type="PROSITE" id="PS50093"/>
    </source>
</evidence>
<dbReference type="CDD" id="cd00146">
    <property type="entry name" value="PKD"/>
    <property type="match status" value="2"/>
</dbReference>
<dbReference type="PROSITE" id="PS51125">
    <property type="entry name" value="NHL"/>
    <property type="match status" value="6"/>
</dbReference>
<gene>
    <name evidence="9" type="ORF">C4541_04740</name>
</gene>
<dbReference type="Gene3D" id="2.120.10.30">
    <property type="entry name" value="TolB, C-terminal domain"/>
    <property type="match status" value="3"/>
</dbReference>
<evidence type="ECO:0000313" key="9">
    <source>
        <dbReference type="EMBL" id="RJP60079.1"/>
    </source>
</evidence>
<dbReference type="GO" id="GO:0008270">
    <property type="term" value="F:zinc ion binding"/>
    <property type="evidence" value="ECO:0007669"/>
    <property type="project" value="UniProtKB-KW"/>
</dbReference>
<evidence type="ECO:0000256" key="4">
    <source>
        <dbReference type="ARBA" id="ARBA00022737"/>
    </source>
</evidence>
<dbReference type="Pfam" id="PF01436">
    <property type="entry name" value="NHL"/>
    <property type="match status" value="4"/>
</dbReference>
<feature type="repeat" description="NHL" evidence="6">
    <location>
        <begin position="273"/>
        <end position="316"/>
    </location>
</feature>
<keyword evidence="4" id="KW-0677">Repeat</keyword>
<dbReference type="Pfam" id="PF18911">
    <property type="entry name" value="PKD_4"/>
    <property type="match status" value="2"/>
</dbReference>
<feature type="repeat" description="NHL" evidence="6">
    <location>
        <begin position="92"/>
        <end position="131"/>
    </location>
</feature>
<dbReference type="CDD" id="cd05819">
    <property type="entry name" value="NHL"/>
    <property type="match status" value="1"/>
</dbReference>
<evidence type="ECO:0000256" key="1">
    <source>
        <dbReference type="ARBA" id="ARBA00004613"/>
    </source>
</evidence>
<feature type="repeat" description="NHL" evidence="6">
    <location>
        <begin position="499"/>
        <end position="530"/>
    </location>
</feature>
<dbReference type="EMBL" id="QZJZ01000035">
    <property type="protein sequence ID" value="RJP60079.1"/>
    <property type="molecule type" value="Genomic_DNA"/>
</dbReference>
<evidence type="ECO:0000256" key="3">
    <source>
        <dbReference type="ARBA" id="ARBA00022729"/>
    </source>
</evidence>
<dbReference type="PROSITE" id="PS50093">
    <property type="entry name" value="PKD"/>
    <property type="match status" value="2"/>
</dbReference>
<dbReference type="Gene3D" id="2.40.10.500">
    <property type="match status" value="1"/>
</dbReference>
<feature type="region of interest" description="Disordered" evidence="7">
    <location>
        <begin position="758"/>
        <end position="822"/>
    </location>
</feature>
<dbReference type="InterPro" id="IPR001258">
    <property type="entry name" value="NHL_repeat"/>
</dbReference>
<evidence type="ECO:0000256" key="6">
    <source>
        <dbReference type="PROSITE-ProRule" id="PRU00504"/>
    </source>
</evidence>
<keyword evidence="5" id="KW-0106">Calcium</keyword>
<dbReference type="SUPFAM" id="SSF63829">
    <property type="entry name" value="Calcium-dependent phosphotriesterase"/>
    <property type="match status" value="3"/>
</dbReference>
<comment type="caution">
    <text evidence="9">The sequence shown here is derived from an EMBL/GenBank/DDBJ whole genome shotgun (WGS) entry which is preliminary data.</text>
</comment>
<dbReference type="InterPro" id="IPR035986">
    <property type="entry name" value="PKD_dom_sf"/>
</dbReference>
<feature type="domain" description="PKD" evidence="8">
    <location>
        <begin position="579"/>
        <end position="660"/>
    </location>
</feature>
<comment type="subcellular location">
    <subcellularLocation>
        <location evidence="1">Secreted</location>
    </subcellularLocation>
</comment>
<dbReference type="AlphaFoldDB" id="A0A3A4R526"/>
<dbReference type="InterPro" id="IPR011042">
    <property type="entry name" value="6-blade_b-propeller_TolB-like"/>
</dbReference>
<evidence type="ECO:0000313" key="10">
    <source>
        <dbReference type="Proteomes" id="UP000266426"/>
    </source>
</evidence>
<evidence type="ECO:0000256" key="5">
    <source>
        <dbReference type="ARBA" id="ARBA00022837"/>
    </source>
</evidence>
<feature type="domain" description="PKD" evidence="8">
    <location>
        <begin position="657"/>
        <end position="745"/>
    </location>
</feature>
<organism evidence="9 10">
    <name type="scientific">Candidatus Auribacter fodinae</name>
    <dbReference type="NCBI Taxonomy" id="2093366"/>
    <lineage>
        <taxon>Bacteria</taxon>
        <taxon>Pseudomonadati</taxon>
        <taxon>Candidatus Auribacterota</taxon>
        <taxon>Candidatus Auribacteria</taxon>
        <taxon>Candidatus Auribacterales</taxon>
        <taxon>Candidatus Auribacteraceae</taxon>
        <taxon>Candidatus Auribacter</taxon>
    </lineage>
</organism>
<dbReference type="InterPro" id="IPR050952">
    <property type="entry name" value="TRIM-NHL_E3_ligases"/>
</dbReference>
<evidence type="ECO:0000256" key="2">
    <source>
        <dbReference type="ARBA" id="ARBA00022525"/>
    </source>
</evidence>
<dbReference type="InterPro" id="IPR059100">
    <property type="entry name" value="TSP3_bac"/>
</dbReference>
<dbReference type="PANTHER" id="PTHR24104:SF25">
    <property type="entry name" value="PROTEIN LIN-41"/>
    <property type="match status" value="1"/>
</dbReference>
<dbReference type="SMART" id="SM00089">
    <property type="entry name" value="PKD"/>
    <property type="match status" value="2"/>
</dbReference>
<dbReference type="InterPro" id="IPR000601">
    <property type="entry name" value="PKD_dom"/>
</dbReference>
<feature type="repeat" description="NHL" evidence="6">
    <location>
        <begin position="230"/>
        <end position="269"/>
    </location>
</feature>
<evidence type="ECO:0000256" key="7">
    <source>
        <dbReference type="SAM" id="MobiDB-lite"/>
    </source>
</evidence>
<dbReference type="InterPro" id="IPR013783">
    <property type="entry name" value="Ig-like_fold"/>
</dbReference>
<dbReference type="PANTHER" id="PTHR24104">
    <property type="entry name" value="E3 UBIQUITIN-PROTEIN LIGASE NHLRC1-RELATED"/>
    <property type="match status" value="1"/>
</dbReference>
<dbReference type="SUPFAM" id="SSF49299">
    <property type="entry name" value="PKD domain"/>
    <property type="match status" value="2"/>
</dbReference>
<name>A0A3A4R526_9BACT</name>
<accession>A0A3A4R526</accession>
<feature type="repeat" description="NHL" evidence="6">
    <location>
        <begin position="320"/>
        <end position="363"/>
    </location>
</feature>
<keyword evidence="2" id="KW-0964">Secreted</keyword>
<dbReference type="Proteomes" id="UP000266426">
    <property type="component" value="Unassembled WGS sequence"/>
</dbReference>
<proteinExistence type="predicted"/>